<keyword evidence="2" id="KW-1185">Reference proteome</keyword>
<dbReference type="Gene3D" id="3.80.10.10">
    <property type="entry name" value="Ribonuclease Inhibitor"/>
    <property type="match status" value="1"/>
</dbReference>
<organism evidence="1 2">
    <name type="scientific">Wolfiporia cocos (strain MD-104)</name>
    <name type="common">Brown rot fungus</name>
    <dbReference type="NCBI Taxonomy" id="742152"/>
    <lineage>
        <taxon>Eukaryota</taxon>
        <taxon>Fungi</taxon>
        <taxon>Dikarya</taxon>
        <taxon>Basidiomycota</taxon>
        <taxon>Agaricomycotina</taxon>
        <taxon>Agaricomycetes</taxon>
        <taxon>Polyporales</taxon>
        <taxon>Phaeolaceae</taxon>
        <taxon>Wolfiporia</taxon>
    </lineage>
</organism>
<reference evidence="1 2" key="1">
    <citation type="journal article" date="2012" name="Science">
        <title>The Paleozoic origin of enzymatic lignin decomposition reconstructed from 31 fungal genomes.</title>
        <authorList>
            <person name="Floudas D."/>
            <person name="Binder M."/>
            <person name="Riley R."/>
            <person name="Barry K."/>
            <person name="Blanchette R.A."/>
            <person name="Henrissat B."/>
            <person name="Martinez A.T."/>
            <person name="Otillar R."/>
            <person name="Spatafora J.W."/>
            <person name="Yadav J.S."/>
            <person name="Aerts A."/>
            <person name="Benoit I."/>
            <person name="Boyd A."/>
            <person name="Carlson A."/>
            <person name="Copeland A."/>
            <person name="Coutinho P.M."/>
            <person name="de Vries R.P."/>
            <person name="Ferreira P."/>
            <person name="Findley K."/>
            <person name="Foster B."/>
            <person name="Gaskell J."/>
            <person name="Glotzer D."/>
            <person name="Gorecki P."/>
            <person name="Heitman J."/>
            <person name="Hesse C."/>
            <person name="Hori C."/>
            <person name="Igarashi K."/>
            <person name="Jurgens J.A."/>
            <person name="Kallen N."/>
            <person name="Kersten P."/>
            <person name="Kohler A."/>
            <person name="Kuees U."/>
            <person name="Kumar T.K.A."/>
            <person name="Kuo A."/>
            <person name="LaButti K."/>
            <person name="Larrondo L.F."/>
            <person name="Lindquist E."/>
            <person name="Ling A."/>
            <person name="Lombard V."/>
            <person name="Lucas S."/>
            <person name="Lundell T."/>
            <person name="Martin R."/>
            <person name="McLaughlin D.J."/>
            <person name="Morgenstern I."/>
            <person name="Morin E."/>
            <person name="Murat C."/>
            <person name="Nagy L.G."/>
            <person name="Nolan M."/>
            <person name="Ohm R.A."/>
            <person name="Patyshakuliyeva A."/>
            <person name="Rokas A."/>
            <person name="Ruiz-Duenas F.J."/>
            <person name="Sabat G."/>
            <person name="Salamov A."/>
            <person name="Samejima M."/>
            <person name="Schmutz J."/>
            <person name="Slot J.C."/>
            <person name="St John F."/>
            <person name="Stenlid J."/>
            <person name="Sun H."/>
            <person name="Sun S."/>
            <person name="Syed K."/>
            <person name="Tsang A."/>
            <person name="Wiebenga A."/>
            <person name="Young D."/>
            <person name="Pisabarro A."/>
            <person name="Eastwood D.C."/>
            <person name="Martin F."/>
            <person name="Cullen D."/>
            <person name="Grigoriev I.V."/>
            <person name="Hibbett D.S."/>
        </authorList>
    </citation>
    <scope>NUCLEOTIDE SEQUENCE [LARGE SCALE GENOMIC DNA]</scope>
    <source>
        <strain evidence="1 2">MD-104</strain>
    </source>
</reference>
<name>A0A2H3JGP8_WOLCO</name>
<protein>
    <recommendedName>
        <fullName evidence="3">F-box domain-containing protein</fullName>
    </recommendedName>
</protein>
<dbReference type="InterPro" id="IPR032675">
    <property type="entry name" value="LRR_dom_sf"/>
</dbReference>
<accession>A0A2H3JGP8</accession>
<dbReference type="EMBL" id="KB467898">
    <property type="protein sequence ID" value="PCH36878.1"/>
    <property type="molecule type" value="Genomic_DNA"/>
</dbReference>
<gene>
    <name evidence="1" type="ORF">WOLCODRAFT_127783</name>
</gene>
<evidence type="ECO:0000313" key="2">
    <source>
        <dbReference type="Proteomes" id="UP000218811"/>
    </source>
</evidence>
<dbReference type="OMA" id="LYMITEL"/>
<evidence type="ECO:0008006" key="3">
    <source>
        <dbReference type="Google" id="ProtNLM"/>
    </source>
</evidence>
<dbReference type="Proteomes" id="UP000218811">
    <property type="component" value="Unassembled WGS sequence"/>
</dbReference>
<dbReference type="AlphaFoldDB" id="A0A2H3JGP8"/>
<sequence>MVSADNLNLDCLEIIFALLHESDLVSVSLVSRSFLAGVIPRLYRTLAFKVNQTKRYPSIISPFASVVAHPNLASHVRNIDLRAVPLSRVKTHPQPEFISDCLKTIALCRNLVSFVCTPNVLPSFLAGLREKSSLQHLRFNGTLIAKQATMLLDVPPLKSMVVETGSLDFVNVLPRWAARLKPSLTNLTLCHLKDLNDCVLESTLSQLPRLTGLHIMGCPRIDHHSVLRLTSHTPNLESLAFTCWESARPLETPRSTLPRLKHLCVDTHRTMATFETPPSWSNFIDITRSWSCKLTSVVFKLPEKWLIGEEFVEMLVDAHGSNLTRIALLNCVISSESIERICKRCARLEYLAISIPKDILPFVADLSHSKSLHTLSDASDAHSAKSVLSKREVESIMRKVPSLWRIVSDDRIWTVERGAYCQVDRGIDLEHERKKPPSIPWFMPPSTLASLY</sequence>
<dbReference type="STRING" id="742152.A0A2H3JGP8"/>
<dbReference type="OrthoDB" id="3005567at2759"/>
<dbReference type="SUPFAM" id="SSF52047">
    <property type="entry name" value="RNI-like"/>
    <property type="match status" value="1"/>
</dbReference>
<proteinExistence type="predicted"/>
<evidence type="ECO:0000313" key="1">
    <source>
        <dbReference type="EMBL" id="PCH36878.1"/>
    </source>
</evidence>